<reference evidence="2 3" key="1">
    <citation type="journal article" date="2021" name="Commun. Biol.">
        <title>The genome of Shorea leprosula (Dipterocarpaceae) highlights the ecological relevance of drought in aseasonal tropical rainforests.</title>
        <authorList>
            <person name="Ng K.K.S."/>
            <person name="Kobayashi M.J."/>
            <person name="Fawcett J.A."/>
            <person name="Hatakeyama M."/>
            <person name="Paape T."/>
            <person name="Ng C.H."/>
            <person name="Ang C.C."/>
            <person name="Tnah L.H."/>
            <person name="Lee C.T."/>
            <person name="Nishiyama T."/>
            <person name="Sese J."/>
            <person name="O'Brien M.J."/>
            <person name="Copetti D."/>
            <person name="Mohd Noor M.I."/>
            <person name="Ong R.C."/>
            <person name="Putra M."/>
            <person name="Sireger I.Z."/>
            <person name="Indrioko S."/>
            <person name="Kosugi Y."/>
            <person name="Izuno A."/>
            <person name="Isagi Y."/>
            <person name="Lee S.L."/>
            <person name="Shimizu K.K."/>
        </authorList>
    </citation>
    <scope>NUCLEOTIDE SEQUENCE [LARGE SCALE GENOMIC DNA]</scope>
    <source>
        <strain evidence="2">214</strain>
    </source>
</reference>
<accession>A0AAV5IVN3</accession>
<organism evidence="2 3">
    <name type="scientific">Rubroshorea leprosula</name>
    <dbReference type="NCBI Taxonomy" id="152421"/>
    <lineage>
        <taxon>Eukaryota</taxon>
        <taxon>Viridiplantae</taxon>
        <taxon>Streptophyta</taxon>
        <taxon>Embryophyta</taxon>
        <taxon>Tracheophyta</taxon>
        <taxon>Spermatophyta</taxon>
        <taxon>Magnoliopsida</taxon>
        <taxon>eudicotyledons</taxon>
        <taxon>Gunneridae</taxon>
        <taxon>Pentapetalae</taxon>
        <taxon>rosids</taxon>
        <taxon>malvids</taxon>
        <taxon>Malvales</taxon>
        <taxon>Dipterocarpaceae</taxon>
        <taxon>Rubroshorea</taxon>
    </lineage>
</organism>
<proteinExistence type="predicted"/>
<comment type="caution">
    <text evidence="2">The sequence shown here is derived from an EMBL/GenBank/DDBJ whole genome shotgun (WGS) entry which is preliminary data.</text>
</comment>
<dbReference type="Proteomes" id="UP001054252">
    <property type="component" value="Unassembled WGS sequence"/>
</dbReference>
<dbReference type="EMBL" id="BPVZ01000019">
    <property type="protein sequence ID" value="GKV02817.1"/>
    <property type="molecule type" value="Genomic_DNA"/>
</dbReference>
<evidence type="ECO:0000313" key="3">
    <source>
        <dbReference type="Proteomes" id="UP001054252"/>
    </source>
</evidence>
<feature type="region of interest" description="Disordered" evidence="1">
    <location>
        <begin position="13"/>
        <end position="36"/>
    </location>
</feature>
<evidence type="ECO:0000313" key="2">
    <source>
        <dbReference type="EMBL" id="GKV02817.1"/>
    </source>
</evidence>
<feature type="compositionally biased region" description="Polar residues" evidence="1">
    <location>
        <begin position="13"/>
        <end position="25"/>
    </location>
</feature>
<feature type="compositionally biased region" description="Polar residues" evidence="1">
    <location>
        <begin position="67"/>
        <end position="80"/>
    </location>
</feature>
<sequence>MVSGTFSFPISLSFLSNPHSQTSRLLSVPNHQPLHRSCTPPLRPCPYRLHRAFCAQIPAIIHPYTPEPTSSNHTSPTHQARSPLLCSPCPALSPDP</sequence>
<gene>
    <name evidence="2" type="ORF">SLEP1_g15207</name>
</gene>
<feature type="region of interest" description="Disordered" evidence="1">
    <location>
        <begin position="65"/>
        <end position="96"/>
    </location>
</feature>
<keyword evidence="3" id="KW-1185">Reference proteome</keyword>
<evidence type="ECO:0000256" key="1">
    <source>
        <dbReference type="SAM" id="MobiDB-lite"/>
    </source>
</evidence>
<dbReference type="AlphaFoldDB" id="A0AAV5IVN3"/>
<name>A0AAV5IVN3_9ROSI</name>
<protein>
    <submittedName>
        <fullName evidence="2">Uncharacterized protein</fullName>
    </submittedName>
</protein>